<feature type="disulfide bond" evidence="15">
    <location>
        <begin position="774"/>
        <end position="783"/>
    </location>
</feature>
<evidence type="ECO:0000256" key="9">
    <source>
        <dbReference type="ARBA" id="ARBA00022782"/>
    </source>
</evidence>
<dbReference type="PROSITE" id="PS01186">
    <property type="entry name" value="EGF_2"/>
    <property type="match status" value="23"/>
</dbReference>
<feature type="domain" description="EGF-like" evidence="19">
    <location>
        <begin position="29"/>
        <end position="65"/>
    </location>
</feature>
<dbReference type="EMBL" id="LR784167">
    <property type="protein sequence ID" value="CAB3233619.1"/>
    <property type="molecule type" value="mRNA"/>
</dbReference>
<evidence type="ECO:0000256" key="15">
    <source>
        <dbReference type="PROSITE-ProRule" id="PRU00076"/>
    </source>
</evidence>
<feature type="disulfide bond" evidence="15">
    <location>
        <begin position="858"/>
        <end position="867"/>
    </location>
</feature>
<feature type="domain" description="Laminin G" evidence="18">
    <location>
        <begin position="1068"/>
        <end position="1266"/>
    </location>
</feature>
<dbReference type="PANTHER" id="PTHR12916:SF4">
    <property type="entry name" value="UNINFLATABLE, ISOFORM C"/>
    <property type="match status" value="1"/>
</dbReference>
<dbReference type="GO" id="GO:0048592">
    <property type="term" value="P:eye morphogenesis"/>
    <property type="evidence" value="ECO:0007669"/>
    <property type="project" value="UniProtKB-ARBA"/>
</dbReference>
<feature type="domain" description="EGF-like" evidence="19">
    <location>
        <begin position="1672"/>
        <end position="1710"/>
    </location>
</feature>
<feature type="domain" description="EGF-like" evidence="19">
    <location>
        <begin position="500"/>
        <end position="536"/>
    </location>
</feature>
<dbReference type="PROSITE" id="PS50025">
    <property type="entry name" value="LAM_G_DOMAIN"/>
    <property type="match status" value="3"/>
</dbReference>
<feature type="disulfide bond" evidence="15">
    <location>
        <begin position="292"/>
        <end position="301"/>
    </location>
</feature>
<dbReference type="SMART" id="SM00282">
    <property type="entry name" value="LamG"/>
    <property type="match status" value="3"/>
</dbReference>
<dbReference type="GO" id="GO:0009967">
    <property type="term" value="P:positive regulation of signal transduction"/>
    <property type="evidence" value="ECO:0007669"/>
    <property type="project" value="UniProtKB-ARBA"/>
</dbReference>
<feature type="disulfide bond" evidence="15">
    <location>
        <begin position="1052"/>
        <end position="1061"/>
    </location>
</feature>
<feature type="domain" description="EGF-like" evidence="19">
    <location>
        <begin position="1712"/>
        <end position="1748"/>
    </location>
</feature>
<dbReference type="InterPro" id="IPR000152">
    <property type="entry name" value="EGF-type_Asp/Asn_hydroxyl_site"/>
</dbReference>
<dbReference type="GO" id="GO:0048646">
    <property type="term" value="P:anatomical structure formation involved in morphogenesis"/>
    <property type="evidence" value="ECO:0007669"/>
    <property type="project" value="UniProtKB-ARBA"/>
</dbReference>
<feature type="disulfide bond" evidence="15">
    <location>
        <begin position="367"/>
        <end position="376"/>
    </location>
</feature>
<dbReference type="SUPFAM" id="SSF57196">
    <property type="entry name" value="EGF/Laminin"/>
    <property type="match status" value="22"/>
</dbReference>
<feature type="disulfide bond" evidence="15">
    <location>
        <begin position="215"/>
        <end position="224"/>
    </location>
</feature>
<keyword evidence="6 17" id="KW-0812">Transmembrane</keyword>
<dbReference type="PANTHER" id="PTHR12916">
    <property type="entry name" value="CYTOCHROME C OXIDASE POLYPEPTIDE VIC-2"/>
    <property type="match status" value="1"/>
</dbReference>
<reference evidence="20" key="1">
    <citation type="submission" date="2020-04" db="EMBL/GenBank/DDBJ databases">
        <authorList>
            <person name="Neveu A P."/>
        </authorList>
    </citation>
    <scope>NUCLEOTIDE SEQUENCE</scope>
    <source>
        <tissue evidence="20">Whole embryo</tissue>
    </source>
</reference>
<feature type="domain" description="EGF-like" evidence="19">
    <location>
        <begin position="652"/>
        <end position="689"/>
    </location>
</feature>
<dbReference type="GO" id="GO:0043005">
    <property type="term" value="C:neuron projection"/>
    <property type="evidence" value="ECO:0007669"/>
    <property type="project" value="UniProtKB-ARBA"/>
</dbReference>
<feature type="domain" description="EGF-like" evidence="19">
    <location>
        <begin position="1268"/>
        <end position="1305"/>
    </location>
</feature>
<dbReference type="FunFam" id="2.10.25.10:FF:000095">
    <property type="entry name" value="Notch, isoform B"/>
    <property type="match status" value="1"/>
</dbReference>
<dbReference type="PROSITE" id="PS50026">
    <property type="entry name" value="EGF_3"/>
    <property type="match status" value="31"/>
</dbReference>
<feature type="disulfide bond" evidence="15">
    <location>
        <begin position="1831"/>
        <end position="1840"/>
    </location>
</feature>
<evidence type="ECO:0000256" key="12">
    <source>
        <dbReference type="ARBA" id="ARBA00023136"/>
    </source>
</evidence>
<dbReference type="InterPro" id="IPR013032">
    <property type="entry name" value="EGF-like_CS"/>
</dbReference>
<dbReference type="GO" id="GO:0016358">
    <property type="term" value="P:dendrite development"/>
    <property type="evidence" value="ECO:0007669"/>
    <property type="project" value="UniProtKB-ARBA"/>
</dbReference>
<feature type="domain" description="EGF-like" evidence="19">
    <location>
        <begin position="1625"/>
        <end position="1670"/>
    </location>
</feature>
<dbReference type="GO" id="GO:0051241">
    <property type="term" value="P:negative regulation of multicellular organismal process"/>
    <property type="evidence" value="ECO:0007669"/>
    <property type="project" value="UniProtKB-ARBA"/>
</dbReference>
<dbReference type="PRINTS" id="PR01983">
    <property type="entry name" value="NOTCH"/>
</dbReference>
<organism evidence="20">
    <name type="scientific">Phallusia mammillata</name>
    <dbReference type="NCBI Taxonomy" id="59560"/>
    <lineage>
        <taxon>Eukaryota</taxon>
        <taxon>Metazoa</taxon>
        <taxon>Chordata</taxon>
        <taxon>Tunicata</taxon>
        <taxon>Ascidiacea</taxon>
        <taxon>Phlebobranchia</taxon>
        <taxon>Ascidiidae</taxon>
        <taxon>Phallusia</taxon>
    </lineage>
</organism>
<keyword evidence="7" id="KW-0732">Signal</keyword>
<accession>A0A6F9DA53</accession>
<feature type="disulfide bond" evidence="15">
    <location>
        <begin position="1573"/>
        <end position="1582"/>
    </location>
</feature>
<dbReference type="InterPro" id="IPR001791">
    <property type="entry name" value="Laminin_G"/>
</dbReference>
<feature type="domain" description="Laminin G" evidence="18">
    <location>
        <begin position="862"/>
        <end position="1024"/>
    </location>
</feature>
<dbReference type="CDD" id="cd00054">
    <property type="entry name" value="EGF_CA"/>
    <property type="match status" value="17"/>
</dbReference>
<feature type="domain" description="EGF-like" evidence="19">
    <location>
        <begin position="341"/>
        <end position="377"/>
    </location>
</feature>
<evidence type="ECO:0000256" key="14">
    <source>
        <dbReference type="ARBA" id="ARBA00023180"/>
    </source>
</evidence>
<evidence type="ECO:0000313" key="20">
    <source>
        <dbReference type="EMBL" id="CAB3233619.1"/>
    </source>
</evidence>
<feature type="transmembrane region" description="Helical" evidence="17">
    <location>
        <begin position="1852"/>
        <end position="1880"/>
    </location>
</feature>
<dbReference type="GO" id="GO:0048732">
    <property type="term" value="P:gland development"/>
    <property type="evidence" value="ECO:0007669"/>
    <property type="project" value="UniProtKB-ARBA"/>
</dbReference>
<feature type="domain" description="EGF-like" evidence="19">
    <location>
        <begin position="1509"/>
        <end position="1545"/>
    </location>
</feature>
<feature type="domain" description="EGF-like" evidence="19">
    <location>
        <begin position="189"/>
        <end position="225"/>
    </location>
</feature>
<evidence type="ECO:0000259" key="19">
    <source>
        <dbReference type="PROSITE" id="PS50026"/>
    </source>
</evidence>
<dbReference type="GO" id="GO:0016324">
    <property type="term" value="C:apical plasma membrane"/>
    <property type="evidence" value="ECO:0007669"/>
    <property type="project" value="UniProtKB-SubCell"/>
</dbReference>
<feature type="domain" description="EGF-like" evidence="19">
    <location>
        <begin position="421"/>
        <end position="460"/>
    </location>
</feature>
<feature type="domain" description="EGF-like" evidence="19">
    <location>
        <begin position="614"/>
        <end position="650"/>
    </location>
</feature>
<name>A0A6F9DA53_9ASCI</name>
<feature type="disulfide bond" evidence="15">
    <location>
        <begin position="1660"/>
        <end position="1669"/>
    </location>
</feature>
<dbReference type="FunFam" id="2.10.25.10:FF:000029">
    <property type="entry name" value="neurexin-1 isoform X1"/>
    <property type="match status" value="1"/>
</dbReference>
<dbReference type="Pfam" id="PF07645">
    <property type="entry name" value="EGF_CA"/>
    <property type="match status" value="2"/>
</dbReference>
<feature type="disulfide bond" evidence="15">
    <location>
        <begin position="98"/>
        <end position="107"/>
    </location>
</feature>
<feature type="disulfide bond" evidence="15">
    <location>
        <begin position="1681"/>
        <end position="1698"/>
    </location>
</feature>
<evidence type="ECO:0000259" key="18">
    <source>
        <dbReference type="PROSITE" id="PS50025"/>
    </source>
</evidence>
<protein>
    <submittedName>
        <fullName evidence="20">Protein crumbs</fullName>
    </submittedName>
</protein>
<dbReference type="FunFam" id="2.10.25.10:FF:000565">
    <property type="entry name" value="Predicted protein"/>
    <property type="match status" value="1"/>
</dbReference>
<proteinExistence type="evidence at transcript level"/>
<evidence type="ECO:0000256" key="1">
    <source>
        <dbReference type="ARBA" id="ARBA00004247"/>
    </source>
</evidence>
<feature type="domain" description="EGF-like" evidence="19">
    <location>
        <begin position="1749"/>
        <end position="1794"/>
    </location>
</feature>
<dbReference type="GO" id="GO:0008593">
    <property type="term" value="P:regulation of Notch signaling pathway"/>
    <property type="evidence" value="ECO:0007669"/>
    <property type="project" value="UniProtKB-ARBA"/>
</dbReference>
<dbReference type="PROSITE" id="PS01187">
    <property type="entry name" value="EGF_CA"/>
    <property type="match status" value="7"/>
</dbReference>
<dbReference type="SUPFAM" id="SSF49899">
    <property type="entry name" value="Concanavalin A-like lectins/glucanases"/>
    <property type="match status" value="3"/>
</dbReference>
<feature type="domain" description="EGF-like" evidence="19">
    <location>
        <begin position="265"/>
        <end position="302"/>
    </location>
</feature>
<dbReference type="GO" id="GO:0005509">
    <property type="term" value="F:calcium ion binding"/>
    <property type="evidence" value="ECO:0007669"/>
    <property type="project" value="InterPro"/>
</dbReference>
<dbReference type="GO" id="GO:0060255">
    <property type="term" value="P:regulation of macromolecule metabolic process"/>
    <property type="evidence" value="ECO:0007669"/>
    <property type="project" value="UniProtKB-ARBA"/>
</dbReference>
<feature type="disulfide bond" evidence="15">
    <location>
        <begin position="138"/>
        <end position="147"/>
    </location>
</feature>
<dbReference type="FunFam" id="2.10.25.10:FF:000066">
    <property type="entry name" value="FAT atypical cadherin 4"/>
    <property type="match status" value="1"/>
</dbReference>
<dbReference type="Pfam" id="PF13385">
    <property type="entry name" value="Laminin_G_3"/>
    <property type="match status" value="1"/>
</dbReference>
<evidence type="ECO:0000256" key="3">
    <source>
        <dbReference type="ARBA" id="ARBA00022475"/>
    </source>
</evidence>
<dbReference type="FunFam" id="2.10.25.10:FF:000208">
    <property type="entry name" value="Crumbs 2, cell polarity complex component"/>
    <property type="match status" value="1"/>
</dbReference>
<evidence type="ECO:0000256" key="2">
    <source>
        <dbReference type="ARBA" id="ARBA00022473"/>
    </source>
</evidence>
<feature type="domain" description="EGF-like" evidence="19">
    <location>
        <begin position="538"/>
        <end position="575"/>
    </location>
</feature>
<dbReference type="GO" id="GO:0003002">
    <property type="term" value="P:regionalization"/>
    <property type="evidence" value="ECO:0007669"/>
    <property type="project" value="UniProtKB-ARBA"/>
</dbReference>
<keyword evidence="8" id="KW-0677">Repeat</keyword>
<feature type="disulfide bond" evidence="15">
    <location>
        <begin position="565"/>
        <end position="574"/>
    </location>
</feature>
<evidence type="ECO:0000256" key="10">
    <source>
        <dbReference type="ARBA" id="ARBA00022976"/>
    </source>
</evidence>
<feature type="domain" description="EGF-like" evidence="19">
    <location>
        <begin position="1547"/>
        <end position="1583"/>
    </location>
</feature>
<feature type="disulfide bond" evidence="15">
    <location>
        <begin position="329"/>
        <end position="338"/>
    </location>
</feature>
<dbReference type="SUPFAM" id="SSF57184">
    <property type="entry name" value="Growth factor receptor domain"/>
    <property type="match status" value="1"/>
</dbReference>
<evidence type="ECO:0000256" key="6">
    <source>
        <dbReference type="ARBA" id="ARBA00022692"/>
    </source>
</evidence>
<feature type="disulfide bond" evidence="15">
    <location>
        <begin position="581"/>
        <end position="591"/>
    </location>
</feature>
<dbReference type="SMART" id="SM00179">
    <property type="entry name" value="EGF_CA"/>
    <property type="match status" value="24"/>
</dbReference>
<keyword evidence="5" id="KW-0597">Phosphoprotein</keyword>
<comment type="subcellular location">
    <subcellularLocation>
        <location evidence="1">Apical cell membrane</location>
        <topology evidence="1">Single-pass type I membrane protein</topology>
    </subcellularLocation>
</comment>
<dbReference type="InterPro" id="IPR009030">
    <property type="entry name" value="Growth_fac_rcpt_cys_sf"/>
</dbReference>
<feature type="disulfide bond" evidence="15">
    <location>
        <begin position="1535"/>
        <end position="1544"/>
    </location>
</feature>
<feature type="disulfide bond" evidence="15">
    <location>
        <begin position="79"/>
        <end position="96"/>
    </location>
</feature>
<feature type="domain" description="Laminin G" evidence="18">
    <location>
        <begin position="1332"/>
        <end position="1507"/>
    </location>
</feature>
<feature type="disulfide bond" evidence="15">
    <location>
        <begin position="526"/>
        <end position="535"/>
    </location>
</feature>
<feature type="disulfide bond" evidence="15">
    <location>
        <begin position="488"/>
        <end position="497"/>
    </location>
</feature>
<evidence type="ECO:0000256" key="13">
    <source>
        <dbReference type="ARBA" id="ARBA00023157"/>
    </source>
</evidence>
<dbReference type="Pfam" id="PF02210">
    <property type="entry name" value="Laminin_G_2"/>
    <property type="match status" value="2"/>
</dbReference>
<feature type="disulfide bond" evidence="15">
    <location>
        <begin position="640"/>
        <end position="649"/>
    </location>
</feature>
<dbReference type="InterPro" id="IPR018097">
    <property type="entry name" value="EGF_Ca-bd_CS"/>
</dbReference>
<dbReference type="PROSITE" id="PS00010">
    <property type="entry name" value="ASX_HYDROXYL"/>
    <property type="match status" value="14"/>
</dbReference>
<dbReference type="InterPro" id="IPR013320">
    <property type="entry name" value="ConA-like_dom_sf"/>
</dbReference>
<feature type="region of interest" description="Disordered" evidence="16">
    <location>
        <begin position="1885"/>
        <end position="1925"/>
    </location>
</feature>
<feature type="domain" description="EGF-like" evidence="19">
    <location>
        <begin position="379"/>
        <end position="419"/>
    </location>
</feature>
<dbReference type="GO" id="GO:0048667">
    <property type="term" value="P:cell morphogenesis involved in neuron differentiation"/>
    <property type="evidence" value="ECO:0007669"/>
    <property type="project" value="UniProtKB-ARBA"/>
</dbReference>
<dbReference type="GO" id="GO:0051093">
    <property type="term" value="P:negative regulation of developmental process"/>
    <property type="evidence" value="ECO:0007669"/>
    <property type="project" value="UniProtKB-ARBA"/>
</dbReference>
<feature type="disulfide bond" evidence="15">
    <location>
        <begin position="1700"/>
        <end position="1709"/>
    </location>
</feature>
<dbReference type="Pfam" id="PF12661">
    <property type="entry name" value="hEGF"/>
    <property type="match status" value="4"/>
</dbReference>
<gene>
    <name evidence="20" type="primary">Crb1</name>
</gene>
<feature type="compositionally biased region" description="Polar residues" evidence="16">
    <location>
        <begin position="1885"/>
        <end position="1899"/>
    </location>
</feature>
<feature type="domain" description="EGF-like" evidence="19">
    <location>
        <begin position="825"/>
        <end position="868"/>
    </location>
</feature>
<feature type="domain" description="EGF-like" evidence="19">
    <location>
        <begin position="111"/>
        <end position="148"/>
    </location>
</feature>
<evidence type="ECO:0000256" key="8">
    <source>
        <dbReference type="ARBA" id="ARBA00022737"/>
    </source>
</evidence>
<evidence type="ECO:0000256" key="5">
    <source>
        <dbReference type="ARBA" id="ARBA00022553"/>
    </source>
</evidence>
<dbReference type="Gene3D" id="2.10.25.10">
    <property type="entry name" value="Laminin"/>
    <property type="match status" value="26"/>
</dbReference>
<keyword evidence="12 17" id="KW-0472">Membrane</keyword>
<feature type="disulfide bond" evidence="15">
    <location>
        <begin position="1738"/>
        <end position="1747"/>
    </location>
</feature>
<feature type="disulfide bond" evidence="15">
    <location>
        <begin position="718"/>
        <end position="727"/>
    </location>
</feature>
<feature type="disulfide bond" evidence="15">
    <location>
        <begin position="602"/>
        <end position="611"/>
    </location>
</feature>
<keyword evidence="2" id="KW-0217">Developmental protein</keyword>
<dbReference type="CDD" id="cd00110">
    <property type="entry name" value="LamG"/>
    <property type="match status" value="3"/>
</dbReference>
<dbReference type="FunFam" id="2.10.25.10:FF:000143">
    <property type="entry name" value="Protein crumbs 1"/>
    <property type="match status" value="2"/>
</dbReference>
<feature type="domain" description="EGF-like" evidence="19">
    <location>
        <begin position="786"/>
        <end position="823"/>
    </location>
</feature>
<feature type="compositionally biased region" description="Pro residues" evidence="16">
    <location>
        <begin position="1916"/>
        <end position="1925"/>
    </location>
</feature>
<evidence type="ECO:0000256" key="11">
    <source>
        <dbReference type="ARBA" id="ARBA00022989"/>
    </source>
</evidence>
<evidence type="ECO:0000256" key="4">
    <source>
        <dbReference type="ARBA" id="ARBA00022536"/>
    </source>
</evidence>
<dbReference type="Pfam" id="PF00008">
    <property type="entry name" value="EGF"/>
    <property type="match status" value="10"/>
</dbReference>
<evidence type="ECO:0000256" key="7">
    <source>
        <dbReference type="ARBA" id="ARBA00022729"/>
    </source>
</evidence>
<dbReference type="InterPro" id="IPR000742">
    <property type="entry name" value="EGF"/>
</dbReference>
<evidence type="ECO:0000256" key="16">
    <source>
        <dbReference type="SAM" id="MobiDB-lite"/>
    </source>
</evidence>
<dbReference type="FunFam" id="2.10.25.10:FF:000327">
    <property type="entry name" value="neurogenic locus notch homolog protein 4"/>
    <property type="match status" value="1"/>
</dbReference>
<keyword evidence="4 15" id="KW-0245">EGF-like domain</keyword>
<feature type="domain" description="EGF-like" evidence="19">
    <location>
        <begin position="303"/>
        <end position="339"/>
    </location>
</feature>
<evidence type="ECO:0000256" key="17">
    <source>
        <dbReference type="SAM" id="Phobius"/>
    </source>
</evidence>
<feature type="domain" description="EGF-like" evidence="19">
    <location>
        <begin position="1026"/>
        <end position="1062"/>
    </location>
</feature>
<feature type="domain" description="EGF-like" evidence="19">
    <location>
        <begin position="577"/>
        <end position="612"/>
    </location>
</feature>
<feature type="domain" description="EGF-like" evidence="19">
    <location>
        <begin position="730"/>
        <end position="784"/>
    </location>
</feature>
<dbReference type="GO" id="GO:0007219">
    <property type="term" value="P:Notch signaling pathway"/>
    <property type="evidence" value="ECO:0007669"/>
    <property type="project" value="UniProtKB-KW"/>
</dbReference>
<feature type="disulfide bond" evidence="15">
    <location>
        <begin position="813"/>
        <end position="822"/>
    </location>
</feature>
<dbReference type="FunFam" id="2.10.25.10:FF:000472">
    <property type="entry name" value="Uncharacterized protein, isoform A"/>
    <property type="match status" value="2"/>
</dbReference>
<keyword evidence="10" id="KW-0914">Notch signaling pathway</keyword>
<dbReference type="InterPro" id="IPR001881">
    <property type="entry name" value="EGF-like_Ca-bd_dom"/>
</dbReference>
<sequence>MFHGDPTGLTIQSHNFVWGCPLNDHFTCSLNPCDSNPCLNDGSCHATEKKFTCLCQKRYNGTHCEKDLGQLCDLTSSKCMNNGTCVEVGSGSETICNCSPGFYDNKCNNSGINPCLSNPCHNKGSCASKENGEFVCYCISGFTGIQCEADINECLSSPCQNGGTCEEFINEYRCLCNGTGFTGPLCSQDINECTKSPCPEQSTCYNRPGDFVCLCPVGYSGRYCDKEIDECLSNPCMHGGTCVDLIGSFGCQCHVGYTGYFCEEEINYCLKHDCNIQTQDCKSEPGRYFCVCKKGFAGFNCSEINECSSNPCRNGATCVDEINRYLCECVPGYKGLTCAIEVDECDPNPCRNNARCNDLINSYICSCTVGWTGQNCTEIHAPCDEKPCHNGAPCRTLLDTNRPGYDCRCLPGFQGYNCDVNIDDCVNVTCGYNEICIDQVETYNCSCLAGFARDRVGNCTVEIDECSSNPCKHNSTCVDLIDGYTCNCTHGYEGQNCDVETDFCVSQPCQNDGICQRRLGSYTCFCATGFLGLQCEYKHNPCESDPCLYGSTCHVVDGGLYRCECSDGYKGPNCEIDIDDCATNPCLHGNCTDLVADYLCACAVGWEGNDCDVDIDECLSAPCQNNSTCQDKVAGYECLCQPGYTGAHCTIDINECENKPCLNNGTCVDGVNSFQCICNHTGYYGNLCDVEVNECELVTPCLNGATCDDLVNDYFCKCLPAYRGRNCEVDIPDCASQPCRHNSTCVERSDVSKYGSVFDGNFTHENADGYQCLCTAGYEGTNCEIEIDECISWRPCKFGSVCVDHIADYECLCENGFGGRNCTVKLTGCEEHQCANNAVCQPYLVDEYTDTHSYTCRCGAGFTSFFCNTSTSVSFNDAQSHVTFSIPLIDQTHHVTFDFRTVLTNGVLLSTKIGTENFTVGLENGFLRTVVTNAVTNHSTTRVLTTQMVDGDWWKLSFVLSNSHITVKAGNQNASIPLANSLSELEDIQLGGDGFVGCIRDFTLDDQKRALNNATSLQNVSQGCAREQVCFPTTCNAKGRCVDLWTHQRCDCDRPHKGPNCESTIQPFTFSHMQTSSAATFKLPSAPRRTFNVSMFIKTRQENTFLLSTTDNITSVYSATNVTAVVMEIDGGKLKTTTGGQSFIAEPALSDGKSHFVSVQIAGDQIWSSIDDKSIFEETLPTRLDIQSPNIYVGGIIDSSAGVRRRRRSVSSNSTSFKGTIQDLRLNKHKLIFSAPESNESNIEALSYVVAVTENVLPGEVSDPVCGSPDNSEYTNPCQNNGTCDVTFNDYVCNCTHEWRGRNCGEPIFCRQLQCPEGLTCVDLSNGGFECRAPSTFNTSSMISYQITNNFTLNITRVSFKIRTRSVNASVCYLPTESGTIRFKLVSDGRLRISYNGDHVDSMEPINDGLWHDVVFSSNNSLQIDGAKSGSIVSNFLIGQIVSRDTARILIGATELSASFKGCLDDVRINDFLLPYYNQTSLTNHMAAEVSTPFTMTSPSTNVIFGCLGDDVCSSDPCKNDGTCVDEFNVYKCTCRQGFTTKNCDVNIDDCVNVTCSGQGKCMDAINGYVCECFKGYKGHLCETDVDECAPSPCLNGGTCYNLIGSYRCDCNGTNFIGDRCQLDTSQACGDLTHKNHPCVNSGKCRNITEGDKVSFLCSCNLPFTGRKCDVEMDPCENNSCENNSTCIANKTVMSHQCACAQGYTGVTCQTWIGQCSSSPCQNNGSCHDNGSGHQCTCIKGFIGVTCEYNNLCLSKRSASLCANNGKCQVELDREGMPAYSCKCTEQHAGATCEFPNPCLNYTCNNGGICNVVTQPVTSGGEMHPKAVCQCMSGYSGEFCDSDLFLFSSSGMIVLIAAVGGAGLLLLLILGAVATVSAALERRATSGTYSPSKQETSSAPPGLGGRLESEVWTELKPPPPCERLI</sequence>
<keyword evidence="3" id="KW-1003">Cell membrane</keyword>
<feature type="disulfide bond" evidence="15">
    <location>
        <begin position="55"/>
        <end position="64"/>
    </location>
</feature>
<feature type="domain" description="EGF-like" evidence="19">
    <location>
        <begin position="691"/>
        <end position="728"/>
    </location>
</feature>
<feature type="domain" description="EGF-like" evidence="19">
    <location>
        <begin position="1585"/>
        <end position="1622"/>
    </location>
</feature>
<dbReference type="FunFam" id="2.10.25.10:FF:000172">
    <property type="entry name" value="FAT atypical cadherin 3"/>
    <property type="match status" value="1"/>
</dbReference>
<dbReference type="Gene3D" id="2.60.120.200">
    <property type="match status" value="3"/>
</dbReference>
<dbReference type="FunFam" id="2.10.25.10:FF:000575">
    <property type="entry name" value="Crumbs, isoform C"/>
    <property type="match status" value="1"/>
</dbReference>
<feature type="domain" description="EGF-like" evidence="19">
    <location>
        <begin position="68"/>
        <end position="108"/>
    </location>
</feature>
<dbReference type="PRINTS" id="PR00010">
    <property type="entry name" value="EGFBLOOD"/>
</dbReference>
<dbReference type="GO" id="GO:0001764">
    <property type="term" value="P:neuron migration"/>
    <property type="evidence" value="ECO:0007669"/>
    <property type="project" value="UniProtKB-ARBA"/>
</dbReference>
<dbReference type="InterPro" id="IPR049883">
    <property type="entry name" value="NOTCH1_EGF-like"/>
</dbReference>
<feature type="disulfide bond" evidence="15">
    <location>
        <begin position="253"/>
        <end position="262"/>
    </location>
</feature>
<feature type="disulfide bond" evidence="15">
    <location>
        <begin position="409"/>
        <end position="418"/>
    </location>
</feature>
<keyword evidence="9" id="KW-0221">Differentiation</keyword>
<dbReference type="GO" id="GO:0080090">
    <property type="term" value="P:regulation of primary metabolic process"/>
    <property type="evidence" value="ECO:0007669"/>
    <property type="project" value="UniProtKB-ARBA"/>
</dbReference>
<comment type="caution">
    <text evidence="15">Lacks conserved residue(s) required for the propagation of feature annotation.</text>
</comment>
<feature type="domain" description="EGF-like" evidence="19">
    <location>
        <begin position="227"/>
        <end position="263"/>
    </location>
</feature>
<feature type="domain" description="EGF-like" evidence="19">
    <location>
        <begin position="462"/>
        <end position="498"/>
    </location>
</feature>
<dbReference type="SMART" id="SM00181">
    <property type="entry name" value="EGF"/>
    <property type="match status" value="31"/>
</dbReference>
<feature type="disulfide bond" evidence="15">
    <location>
        <begin position="1295"/>
        <end position="1304"/>
    </location>
</feature>
<keyword evidence="13 15" id="KW-1015">Disulfide bond</keyword>
<dbReference type="GO" id="GO:0050877">
    <property type="term" value="P:nervous system process"/>
    <property type="evidence" value="ECO:0007669"/>
    <property type="project" value="UniProtKB-ARBA"/>
</dbReference>
<feature type="domain" description="EGF-like" evidence="19">
    <location>
        <begin position="150"/>
        <end position="187"/>
    </location>
</feature>
<keyword evidence="11 17" id="KW-1133">Transmembrane helix</keyword>
<dbReference type="FunFam" id="2.10.25.10:FF:000122">
    <property type="entry name" value="Protein crumbs homolog 2"/>
    <property type="match status" value="3"/>
</dbReference>
<keyword evidence="14" id="KW-0325">Glycoprotein</keyword>
<feature type="domain" description="EGF-like" evidence="19">
    <location>
        <begin position="1795"/>
        <end position="1841"/>
    </location>
</feature>
<dbReference type="PROSITE" id="PS00022">
    <property type="entry name" value="EGF_1"/>
    <property type="match status" value="24"/>
</dbReference>
<dbReference type="FunFam" id="2.10.25.10:FF:000321">
    <property type="entry name" value="Protein delta homolog 1"/>
    <property type="match status" value="1"/>
</dbReference>
<feature type="disulfide bond" evidence="15">
    <location>
        <begin position="1784"/>
        <end position="1793"/>
    </location>
</feature>